<dbReference type="PANTHER" id="PTHR43817">
    <property type="entry name" value="GLYCOSYL HYDROLASE"/>
    <property type="match status" value="1"/>
</dbReference>
<feature type="region of interest" description="Disordered" evidence="6">
    <location>
        <begin position="320"/>
        <end position="345"/>
    </location>
</feature>
<feature type="non-terminal residue" evidence="7">
    <location>
        <position position="1"/>
    </location>
</feature>
<evidence type="ECO:0000313" key="8">
    <source>
        <dbReference type="Proteomes" id="UP000578449"/>
    </source>
</evidence>
<comment type="caution">
    <text evidence="7">The sequence shown here is derived from an EMBL/GenBank/DDBJ whole genome shotgun (WGS) entry which is preliminary data.</text>
</comment>
<dbReference type="PANTHER" id="PTHR43817:SF1">
    <property type="entry name" value="HYDROLASE, FAMILY 43, PUTATIVE (AFU_ORTHOLOGUE AFUA_3G01660)-RELATED"/>
    <property type="match status" value="1"/>
</dbReference>
<evidence type="ECO:0000256" key="4">
    <source>
        <dbReference type="ARBA" id="ARBA00023295"/>
    </source>
</evidence>
<evidence type="ECO:0000256" key="2">
    <source>
        <dbReference type="ARBA" id="ARBA00022729"/>
    </source>
</evidence>
<dbReference type="AlphaFoldDB" id="A0A840PMR3"/>
<dbReference type="InterPro" id="IPR006710">
    <property type="entry name" value="Glyco_hydro_43"/>
</dbReference>
<organism evidence="7 8">
    <name type="scientific">Thermocatellispora tengchongensis</name>
    <dbReference type="NCBI Taxonomy" id="1073253"/>
    <lineage>
        <taxon>Bacteria</taxon>
        <taxon>Bacillati</taxon>
        <taxon>Actinomycetota</taxon>
        <taxon>Actinomycetes</taxon>
        <taxon>Streptosporangiales</taxon>
        <taxon>Streptosporangiaceae</taxon>
        <taxon>Thermocatellispora</taxon>
    </lineage>
</organism>
<reference evidence="7 8" key="1">
    <citation type="submission" date="2020-08" db="EMBL/GenBank/DDBJ databases">
        <title>Genomic Encyclopedia of Type Strains, Phase IV (KMG-IV): sequencing the most valuable type-strain genomes for metagenomic binning, comparative biology and taxonomic classification.</title>
        <authorList>
            <person name="Goeker M."/>
        </authorList>
    </citation>
    <scope>NUCLEOTIDE SEQUENCE [LARGE SCALE GENOMIC DNA]</scope>
    <source>
        <strain evidence="7 8">DSM 45615</strain>
    </source>
</reference>
<dbReference type="Gene3D" id="2.115.10.20">
    <property type="entry name" value="Glycosyl hydrolase domain, family 43"/>
    <property type="match status" value="1"/>
</dbReference>
<evidence type="ECO:0000256" key="5">
    <source>
        <dbReference type="RuleBase" id="RU361187"/>
    </source>
</evidence>
<dbReference type="SUPFAM" id="SSF75005">
    <property type="entry name" value="Arabinanase/levansucrase/invertase"/>
    <property type="match status" value="1"/>
</dbReference>
<protein>
    <submittedName>
        <fullName evidence="7">GH43 family beta-xylosidase</fullName>
    </submittedName>
</protein>
<dbReference type="RefSeq" id="WP_185055215.1">
    <property type="nucleotide sequence ID" value="NZ_JACHGN010000023.1"/>
</dbReference>
<dbReference type="InterPro" id="IPR023296">
    <property type="entry name" value="Glyco_hydro_beta-prop_sf"/>
</dbReference>
<keyword evidence="8" id="KW-1185">Reference proteome</keyword>
<accession>A0A840PMR3</accession>
<evidence type="ECO:0000256" key="3">
    <source>
        <dbReference type="ARBA" id="ARBA00022801"/>
    </source>
</evidence>
<keyword evidence="2" id="KW-0732">Signal</keyword>
<keyword evidence="4 5" id="KW-0326">Glycosidase</keyword>
<dbReference type="EMBL" id="JACHGN010000023">
    <property type="protein sequence ID" value="MBB5138327.1"/>
    <property type="molecule type" value="Genomic_DNA"/>
</dbReference>
<evidence type="ECO:0000256" key="6">
    <source>
        <dbReference type="SAM" id="MobiDB-lite"/>
    </source>
</evidence>
<gene>
    <name evidence="7" type="ORF">HNP84_008081</name>
</gene>
<evidence type="ECO:0000313" key="7">
    <source>
        <dbReference type="EMBL" id="MBB5138327.1"/>
    </source>
</evidence>
<evidence type="ECO:0000256" key="1">
    <source>
        <dbReference type="ARBA" id="ARBA00009865"/>
    </source>
</evidence>
<comment type="similarity">
    <text evidence="1 5">Belongs to the glycosyl hydrolase 43 family.</text>
</comment>
<sequence>ADGARVSQYTDLNGTNQQWQLIKIGGPGTPGTFTNPIKQRGPDPWLTYHNGYYYLATTTWNSTITMRRSRTLAGLPSAPDTTVFDLSGRPNGCCNMWAPEFHLLDGPNGRRWYLYYVAGQNVADYNPTQRLHVLESDGTDPMGPYRFKADLGTSWALDAGVLQHGGRLYLMGTYQNGGQSLFIQALSNPWTTSGGQVKITGPTLPWERQTFPVTEAPEPLYHNGKTFVIYSASACWGPDYKLGMLTLTGNDPLNPAHWTKSPNPVFQRNDANGVYAPGHNGFFKSPDGTEDWIVYHANDSASGGCDMNRSTRAQKFTWNADGTPNFGTPVRLGTTLPAPSGEPAN</sequence>
<dbReference type="Proteomes" id="UP000578449">
    <property type="component" value="Unassembled WGS sequence"/>
</dbReference>
<dbReference type="CDD" id="cd18820">
    <property type="entry name" value="GH43_LbAraf43-like"/>
    <property type="match status" value="1"/>
</dbReference>
<name>A0A840PMR3_9ACTN</name>
<dbReference type="GO" id="GO:0004553">
    <property type="term" value="F:hydrolase activity, hydrolyzing O-glycosyl compounds"/>
    <property type="evidence" value="ECO:0007669"/>
    <property type="project" value="InterPro"/>
</dbReference>
<keyword evidence="3 5" id="KW-0378">Hydrolase</keyword>
<proteinExistence type="inferred from homology"/>
<dbReference type="GO" id="GO:0005975">
    <property type="term" value="P:carbohydrate metabolic process"/>
    <property type="evidence" value="ECO:0007669"/>
    <property type="project" value="InterPro"/>
</dbReference>
<dbReference type="Pfam" id="PF04616">
    <property type="entry name" value="Glyco_hydro_43"/>
    <property type="match status" value="1"/>
</dbReference>